<dbReference type="EMBL" id="RAYQ01000011">
    <property type="protein sequence ID" value="RKI91155.1"/>
    <property type="molecule type" value="Genomic_DNA"/>
</dbReference>
<sequence>MRRYASVATVFLIAGRYRKYRRYRRKPTHGGAVRRRVAVHRPQGRYAVQRTACLRQGAKALLIERSLSKVLLRYFRESNKAEAKKLRFAPIWRSKISGTNI</sequence>
<organism evidence="1 2">
    <name type="scientific">Parablautia intestinalis</name>
    <dbReference type="NCBI Taxonomy" id="2320100"/>
    <lineage>
        <taxon>Bacteria</taxon>
        <taxon>Bacillati</taxon>
        <taxon>Bacillota</taxon>
        <taxon>Clostridia</taxon>
        <taxon>Lachnospirales</taxon>
        <taxon>Lachnospiraceae</taxon>
        <taxon>Parablautia</taxon>
    </lineage>
</organism>
<protein>
    <submittedName>
        <fullName evidence="1">Uncharacterized protein</fullName>
    </submittedName>
</protein>
<gene>
    <name evidence="1" type="ORF">D7V94_11730</name>
</gene>
<keyword evidence="2" id="KW-1185">Reference proteome</keyword>
<evidence type="ECO:0000313" key="1">
    <source>
        <dbReference type="EMBL" id="RKI91155.1"/>
    </source>
</evidence>
<proteinExistence type="predicted"/>
<comment type="caution">
    <text evidence="1">The sequence shown here is derived from an EMBL/GenBank/DDBJ whole genome shotgun (WGS) entry which is preliminary data.</text>
</comment>
<name>A0A3A9AXQ4_9FIRM</name>
<dbReference type="AlphaFoldDB" id="A0A3A9AXQ4"/>
<dbReference type="Proteomes" id="UP000280696">
    <property type="component" value="Unassembled WGS sequence"/>
</dbReference>
<reference evidence="1 2" key="1">
    <citation type="submission" date="2018-09" db="EMBL/GenBank/DDBJ databases">
        <title>Murine metabolic-syndrome-specific gut microbial biobank.</title>
        <authorList>
            <person name="Liu C."/>
        </authorList>
    </citation>
    <scope>NUCLEOTIDE SEQUENCE [LARGE SCALE GENOMIC DNA]</scope>
    <source>
        <strain evidence="1 2">0.1xD8-82</strain>
    </source>
</reference>
<evidence type="ECO:0000313" key="2">
    <source>
        <dbReference type="Proteomes" id="UP000280696"/>
    </source>
</evidence>
<accession>A0A3A9AXQ4</accession>